<evidence type="ECO:0000313" key="1">
    <source>
        <dbReference type="EMBL" id="KAG7378883.1"/>
    </source>
</evidence>
<dbReference type="AlphaFoldDB" id="A0A8T1VFE6"/>
<proteinExistence type="predicted"/>
<dbReference type="PANTHER" id="PTHR37066:SF1">
    <property type="entry name" value="LNS2_PITP DOMAIN-CONTAINING PROTEIN"/>
    <property type="match status" value="1"/>
</dbReference>
<dbReference type="OrthoDB" id="66498at2759"/>
<evidence type="ECO:0008006" key="3">
    <source>
        <dbReference type="Google" id="ProtNLM"/>
    </source>
</evidence>
<name>A0A8T1VFE6_9STRA</name>
<protein>
    <recommendedName>
        <fullName evidence="3">Helicase-associated domain-containing protein</fullName>
    </recommendedName>
</protein>
<accession>A0A8T1VFE6</accession>
<comment type="caution">
    <text evidence="1">The sequence shown here is derived from an EMBL/GenBank/DDBJ whole genome shotgun (WGS) entry which is preliminary data.</text>
</comment>
<sequence>MSALRTYKEKHGHLVVPYNFVVPNDDASWPPIAWGYNLGIAVSLLRSSLNRCSDSTLPSKVVEELEGMGFVTSTAQFKWDTIIMPSLRRYYDVHGHSDVSQLFVVPSGDRTWPQAAWGHRLGMTPFKVPEDPKWPRKAWGLNLGNVVHKMRRGNCYAEQVARDKHRLEAIGFAWNHGAVMWNDRILPAIKTFTTVYPHCKVPQKFVVPSQEPWPGRSYFSFYSRGIEKLDELGLNLKLSARAWQARVAPLLDIYATTSQAREIPENFVISSKAPWAEEMWGIRLGLIVARNSHHLPRQV</sequence>
<dbReference type="Proteomes" id="UP000694044">
    <property type="component" value="Unassembled WGS sequence"/>
</dbReference>
<dbReference type="PANTHER" id="PTHR37066">
    <property type="entry name" value="HELICASE-ASSOCIATED"/>
    <property type="match status" value="1"/>
</dbReference>
<organism evidence="1 2">
    <name type="scientific">Phytophthora pseudosyringae</name>
    <dbReference type="NCBI Taxonomy" id="221518"/>
    <lineage>
        <taxon>Eukaryota</taxon>
        <taxon>Sar</taxon>
        <taxon>Stramenopiles</taxon>
        <taxon>Oomycota</taxon>
        <taxon>Peronosporomycetes</taxon>
        <taxon>Peronosporales</taxon>
        <taxon>Peronosporaceae</taxon>
        <taxon>Phytophthora</taxon>
    </lineage>
</organism>
<dbReference type="EMBL" id="JAGDFM010000389">
    <property type="protein sequence ID" value="KAG7378883.1"/>
    <property type="molecule type" value="Genomic_DNA"/>
</dbReference>
<gene>
    <name evidence="1" type="ORF">PHYPSEUDO_009336</name>
</gene>
<reference evidence="1" key="1">
    <citation type="submission" date="2021-02" db="EMBL/GenBank/DDBJ databases">
        <authorList>
            <person name="Palmer J.M."/>
        </authorList>
    </citation>
    <scope>NUCLEOTIDE SEQUENCE</scope>
    <source>
        <strain evidence="1">SCRP734</strain>
    </source>
</reference>
<keyword evidence="2" id="KW-1185">Reference proteome</keyword>
<evidence type="ECO:0000313" key="2">
    <source>
        <dbReference type="Proteomes" id="UP000694044"/>
    </source>
</evidence>